<feature type="region of interest" description="Disordered" evidence="1">
    <location>
        <begin position="28"/>
        <end position="80"/>
    </location>
</feature>
<gene>
    <name evidence="2" type="ORF">CDD80_465</name>
</gene>
<dbReference type="Proteomes" id="UP000226431">
    <property type="component" value="Unassembled WGS sequence"/>
</dbReference>
<evidence type="ECO:0000256" key="1">
    <source>
        <dbReference type="SAM" id="MobiDB-lite"/>
    </source>
</evidence>
<comment type="caution">
    <text evidence="2">The sequence shown here is derived from an EMBL/GenBank/DDBJ whole genome shotgun (WGS) entry which is preliminary data.</text>
</comment>
<evidence type="ECO:0000313" key="3">
    <source>
        <dbReference type="Proteomes" id="UP000226431"/>
    </source>
</evidence>
<feature type="compositionally biased region" description="Low complexity" evidence="1">
    <location>
        <begin position="41"/>
        <end position="53"/>
    </location>
</feature>
<sequence>MTSSSMLSSLSSSSSSMRLLTDVVVRSSRIRLPPPPMKRWSSSSSSSSSSSASGDGTIVLEKPAKFNPPSHGSRLRTSSLPKHYAPPLSAAEVARRRSRDYPGVMAPEGSWAHWVWHSRLLHTCITMGALFALALATFFLNYTHNSPYKDLVPPLADLWHQPGYFFSAWKNVMILHDRHQAAKAYDRRMANLDDVAKRQYYMKMHGIEPKSLITMVLGSDGDKGVEEKDEEKKIVGGDGDGGVAVDGAEVGEKPLQTKKWFGVW</sequence>
<proteinExistence type="predicted"/>
<protein>
    <submittedName>
        <fullName evidence="2">Uncharacterized protein</fullName>
    </submittedName>
</protein>
<evidence type="ECO:0000313" key="2">
    <source>
        <dbReference type="EMBL" id="PHH77579.1"/>
    </source>
</evidence>
<organism evidence="2 3">
    <name type="scientific">Ophiocordyceps camponoti-rufipedis</name>
    <dbReference type="NCBI Taxonomy" id="2004952"/>
    <lineage>
        <taxon>Eukaryota</taxon>
        <taxon>Fungi</taxon>
        <taxon>Dikarya</taxon>
        <taxon>Ascomycota</taxon>
        <taxon>Pezizomycotina</taxon>
        <taxon>Sordariomycetes</taxon>
        <taxon>Hypocreomycetidae</taxon>
        <taxon>Hypocreales</taxon>
        <taxon>Ophiocordycipitaceae</taxon>
        <taxon>Ophiocordyceps</taxon>
    </lineage>
</organism>
<keyword evidence="3" id="KW-1185">Reference proteome</keyword>
<feature type="region of interest" description="Disordered" evidence="1">
    <location>
        <begin position="227"/>
        <end position="248"/>
    </location>
</feature>
<dbReference type="OrthoDB" id="5397827at2759"/>
<accession>A0A2C5XPE9</accession>
<dbReference type="EMBL" id="NJES01000113">
    <property type="protein sequence ID" value="PHH77579.1"/>
    <property type="molecule type" value="Genomic_DNA"/>
</dbReference>
<dbReference type="AlphaFoldDB" id="A0A2C5XPE9"/>
<name>A0A2C5XPE9_9HYPO</name>
<dbReference type="STRING" id="2004952.A0A2C5XPE9"/>
<reference evidence="2 3" key="1">
    <citation type="submission" date="2017-06" db="EMBL/GenBank/DDBJ databases">
        <title>Ant-infecting Ophiocordyceps genomes reveal a high diversity of potential behavioral manipulation genes and a possible major role for enterotoxins.</title>
        <authorList>
            <person name="De Bekker C."/>
            <person name="Evans H.C."/>
            <person name="Brachmann A."/>
            <person name="Hughes D.P."/>
        </authorList>
    </citation>
    <scope>NUCLEOTIDE SEQUENCE [LARGE SCALE GENOMIC DNA]</scope>
    <source>
        <strain evidence="2 3">Map16</strain>
    </source>
</reference>